<dbReference type="GeneID" id="100369089"/>
<keyword evidence="2" id="KW-0342">GTP-binding</keyword>
<dbReference type="InterPro" id="IPR000315">
    <property type="entry name" value="Znf_B-box"/>
</dbReference>
<evidence type="ECO:0000256" key="1">
    <source>
        <dbReference type="ARBA" id="ARBA00022741"/>
    </source>
</evidence>
<evidence type="ECO:0000256" key="2">
    <source>
        <dbReference type="ARBA" id="ARBA00023134"/>
    </source>
</evidence>
<keyword evidence="3" id="KW-0479">Metal-binding</keyword>
<dbReference type="PROSITE" id="PS51417">
    <property type="entry name" value="ARF"/>
    <property type="match status" value="1"/>
</dbReference>
<sequence>MAAALGQVSCGSRFSARRSRNGNTNIWGLKKNFALLELLEKLQLSRDLTAAEQNESTNDNEVISCDENEEHTASVYCLICSTHLCSECSESSHSTRTLAKHKRVPLSEKPRERPTCPDHPTQLLEFCCLEKDCERNPLICIFCKDYGSHRGHKHTLVESEADNVRTSIIEATQHIRVFTEEVTESAKRLTTIIQQVEGGMQMLEQPDGMAELRQVTGTAEMSRTRVRDYFNELHEALYRQEEVAISVVDTHVREKLRTLRQQQEDLAIVLSQTSAICLQWERVLQQDNARVVMAKHDVNNLVETLHQQQQLLTELSEHIPVDATIPMTFTKDNRVHIGPKLEMRVVTLGLDNAGKTTILFKLKQNEFIQTIPTIGKLILRVQQNLLSPEMGSYSRNPSLRDLNKTTRLYNVCITAIIFVIDSSDSHRLHESYEELSKLLTERELRDALLLVFASKQDCRVPCVLKNYPSVWSCTSYVVDVSGTSKHVMLKVETDSWMG</sequence>
<keyword evidence="6" id="KW-1185">Reference proteome</keyword>
<dbReference type="SUPFAM" id="SSF52540">
    <property type="entry name" value="P-loop containing nucleoside triphosphate hydrolases"/>
    <property type="match status" value="1"/>
</dbReference>
<dbReference type="SMART" id="SM00502">
    <property type="entry name" value="BBC"/>
    <property type="match status" value="1"/>
</dbReference>
<evidence type="ECO:0000256" key="3">
    <source>
        <dbReference type="PROSITE-ProRule" id="PRU00024"/>
    </source>
</evidence>
<evidence type="ECO:0000259" key="5">
    <source>
        <dbReference type="PROSITE" id="PS50157"/>
    </source>
</evidence>
<keyword evidence="1" id="KW-0547">Nucleotide-binding</keyword>
<evidence type="ECO:0000313" key="6">
    <source>
        <dbReference type="Proteomes" id="UP000694865"/>
    </source>
</evidence>
<evidence type="ECO:0000313" key="7">
    <source>
        <dbReference type="RefSeq" id="XP_006819226.1"/>
    </source>
</evidence>
<keyword evidence="3" id="KW-0862">Zinc</keyword>
<dbReference type="Proteomes" id="UP000694865">
    <property type="component" value="Unplaced"/>
</dbReference>
<dbReference type="SUPFAM" id="SSF57845">
    <property type="entry name" value="B-box zinc-binding domain"/>
    <property type="match status" value="1"/>
</dbReference>
<dbReference type="InterPro" id="IPR006689">
    <property type="entry name" value="Small_GTPase_ARF/SAR"/>
</dbReference>
<dbReference type="CDD" id="cd19774">
    <property type="entry name" value="Bbox2_TRIM23_C-IX_rpt2"/>
    <property type="match status" value="1"/>
</dbReference>
<dbReference type="Pfam" id="PF00025">
    <property type="entry name" value="Arf"/>
    <property type="match status" value="1"/>
</dbReference>
<feature type="domain" description="B box-type" evidence="4">
    <location>
        <begin position="60"/>
        <end position="106"/>
    </location>
</feature>
<dbReference type="Gene3D" id="3.30.160.60">
    <property type="entry name" value="Classic Zinc Finger"/>
    <property type="match status" value="1"/>
</dbReference>
<feature type="domain" description="C2H2-type" evidence="5">
    <location>
        <begin position="83"/>
        <end position="110"/>
    </location>
</feature>
<dbReference type="PRINTS" id="PR00328">
    <property type="entry name" value="SAR1GTPBP"/>
</dbReference>
<dbReference type="InterPro" id="IPR003649">
    <property type="entry name" value="Bbox_C"/>
</dbReference>
<dbReference type="InterPro" id="IPR013087">
    <property type="entry name" value="Znf_C2H2_type"/>
</dbReference>
<keyword evidence="3" id="KW-0863">Zinc-finger</keyword>
<proteinExistence type="predicted"/>
<organism evidence="6 7">
    <name type="scientific">Saccoglossus kowalevskii</name>
    <name type="common">Acorn worm</name>
    <dbReference type="NCBI Taxonomy" id="10224"/>
    <lineage>
        <taxon>Eukaryota</taxon>
        <taxon>Metazoa</taxon>
        <taxon>Hemichordata</taxon>
        <taxon>Enteropneusta</taxon>
        <taxon>Harrimaniidae</taxon>
        <taxon>Saccoglossus</taxon>
    </lineage>
</organism>
<dbReference type="SMART" id="SM00177">
    <property type="entry name" value="ARF"/>
    <property type="match status" value="1"/>
</dbReference>
<dbReference type="CDD" id="cd19773">
    <property type="entry name" value="Bbox2_TRIM23_C-IX_rpt1"/>
    <property type="match status" value="1"/>
</dbReference>
<dbReference type="RefSeq" id="XP_006819226.1">
    <property type="nucleotide sequence ID" value="XM_006819163.1"/>
</dbReference>
<dbReference type="PROSITE" id="PS50157">
    <property type="entry name" value="ZINC_FINGER_C2H2_2"/>
    <property type="match status" value="1"/>
</dbReference>
<dbReference type="PANTHER" id="PTHR11711">
    <property type="entry name" value="ADP RIBOSYLATION FACTOR-RELATED"/>
    <property type="match status" value="1"/>
</dbReference>
<dbReference type="InterPro" id="IPR024156">
    <property type="entry name" value="Small_GTPase_ARF"/>
</dbReference>
<dbReference type="SMART" id="SM00336">
    <property type="entry name" value="BBOX"/>
    <property type="match status" value="2"/>
</dbReference>
<protein>
    <submittedName>
        <fullName evidence="7">E3 ubiquitin-protein ligase TRIM23-like</fullName>
    </submittedName>
</protein>
<gene>
    <name evidence="7" type="primary">LOC100369089</name>
</gene>
<dbReference type="Gene3D" id="3.40.50.300">
    <property type="entry name" value="P-loop containing nucleotide triphosphate hydrolases"/>
    <property type="match status" value="1"/>
</dbReference>
<evidence type="ECO:0000259" key="4">
    <source>
        <dbReference type="PROSITE" id="PS50119"/>
    </source>
</evidence>
<reference evidence="7" key="1">
    <citation type="submission" date="2025-08" db="UniProtKB">
        <authorList>
            <consortium name="RefSeq"/>
        </authorList>
    </citation>
    <scope>IDENTIFICATION</scope>
    <source>
        <tissue evidence="7">Testes</tissue>
    </source>
</reference>
<dbReference type="InterPro" id="IPR027417">
    <property type="entry name" value="P-loop_NTPase"/>
</dbReference>
<dbReference type="Pfam" id="PF00643">
    <property type="entry name" value="zf-B_box"/>
    <property type="match status" value="1"/>
</dbReference>
<accession>A0ABM0MGT5</accession>
<name>A0ABM0MGT5_SACKO</name>
<dbReference type="PROSITE" id="PS50119">
    <property type="entry name" value="ZF_BBOX"/>
    <property type="match status" value="1"/>
</dbReference>